<dbReference type="Proteomes" id="UP000306402">
    <property type="component" value="Unassembled WGS sequence"/>
</dbReference>
<dbReference type="RefSeq" id="WP_138366841.1">
    <property type="nucleotide sequence ID" value="NZ_VCEJ01000004.1"/>
</dbReference>
<evidence type="ECO:0000313" key="1">
    <source>
        <dbReference type="EMBL" id="TLV01470.1"/>
    </source>
</evidence>
<dbReference type="CDD" id="cd00448">
    <property type="entry name" value="YjgF_YER057c_UK114_family"/>
    <property type="match status" value="1"/>
</dbReference>
<dbReference type="PANTHER" id="PTHR43857">
    <property type="entry name" value="BLR7761 PROTEIN"/>
    <property type="match status" value="1"/>
</dbReference>
<sequence length="130" mass="14330">MKTNTINPWSWQDNFGYAQAVEVKHNNGTLYCSGQAAIDVEGAPVAGDMKEQIQLAFQNLHKVIEKAGYQTSNTVRVNFYTISIADFFAEYGEVIGWFHAQQCKPASTLVEVKALAYPGLLVEIEATIVG</sequence>
<organism evidence="1 2">
    <name type="scientific">Dyadobacter luticola</name>
    <dbReference type="NCBI Taxonomy" id="1979387"/>
    <lineage>
        <taxon>Bacteria</taxon>
        <taxon>Pseudomonadati</taxon>
        <taxon>Bacteroidota</taxon>
        <taxon>Cytophagia</taxon>
        <taxon>Cytophagales</taxon>
        <taxon>Spirosomataceae</taxon>
        <taxon>Dyadobacter</taxon>
    </lineage>
</organism>
<evidence type="ECO:0000313" key="2">
    <source>
        <dbReference type="Proteomes" id="UP000306402"/>
    </source>
</evidence>
<comment type="caution">
    <text evidence="1">The sequence shown here is derived from an EMBL/GenBank/DDBJ whole genome shotgun (WGS) entry which is preliminary data.</text>
</comment>
<keyword evidence="2" id="KW-1185">Reference proteome</keyword>
<name>A0A5R9KZF6_9BACT</name>
<gene>
    <name evidence="1" type="ORF">FEN17_18760</name>
</gene>
<dbReference type="InterPro" id="IPR035959">
    <property type="entry name" value="RutC-like_sf"/>
</dbReference>
<dbReference type="Gene3D" id="3.30.1330.40">
    <property type="entry name" value="RutC-like"/>
    <property type="match status" value="1"/>
</dbReference>
<dbReference type="Pfam" id="PF01042">
    <property type="entry name" value="Ribonuc_L-PSP"/>
    <property type="match status" value="1"/>
</dbReference>
<dbReference type="SUPFAM" id="SSF55298">
    <property type="entry name" value="YjgF-like"/>
    <property type="match status" value="1"/>
</dbReference>
<accession>A0A5R9KZF6</accession>
<dbReference type="PANTHER" id="PTHR43857:SF1">
    <property type="entry name" value="YJGH FAMILY PROTEIN"/>
    <property type="match status" value="1"/>
</dbReference>
<reference evidence="1 2" key="1">
    <citation type="submission" date="2019-05" db="EMBL/GenBank/DDBJ databases">
        <authorList>
            <person name="Qu J.-H."/>
        </authorList>
    </citation>
    <scope>NUCLEOTIDE SEQUENCE [LARGE SCALE GENOMIC DNA]</scope>
    <source>
        <strain evidence="1 2">T17</strain>
    </source>
</reference>
<proteinExistence type="predicted"/>
<protein>
    <submittedName>
        <fullName evidence="1">RidA family protein</fullName>
    </submittedName>
</protein>
<dbReference type="OrthoDB" id="881979at2"/>
<dbReference type="EMBL" id="VCEJ01000004">
    <property type="protein sequence ID" value="TLV01470.1"/>
    <property type="molecule type" value="Genomic_DNA"/>
</dbReference>
<dbReference type="AlphaFoldDB" id="A0A5R9KZF6"/>
<dbReference type="InterPro" id="IPR006175">
    <property type="entry name" value="YjgF/YER057c/UK114"/>
</dbReference>